<dbReference type="GeneID" id="100563891"/>
<keyword evidence="3" id="KW-1185">Reference proteome</keyword>
<feature type="domain" description="DUF4587" evidence="1">
    <location>
        <begin position="155"/>
        <end position="230"/>
    </location>
</feature>
<name>R4GD47_ANOCA</name>
<dbReference type="CTD" id="101904609"/>
<dbReference type="OrthoDB" id="8962708at2759"/>
<dbReference type="InParanoid" id="R4GD47"/>
<protein>
    <recommendedName>
        <fullName evidence="1">DUF4587 domain-containing protein</fullName>
    </recommendedName>
</protein>
<accession>R4GD47</accession>
<dbReference type="Bgee" id="ENSACAG00000028291">
    <property type="expression patterns" value="Expressed in lung and 5 other cell types or tissues"/>
</dbReference>
<reference evidence="2" key="1">
    <citation type="submission" date="2009-12" db="EMBL/GenBank/DDBJ databases">
        <title>The Genome Sequence of Anolis carolinensis (Green Anole Lizard).</title>
        <authorList>
            <consortium name="The Genome Sequencing Platform"/>
            <person name="Di Palma F."/>
            <person name="Alfoldi J."/>
            <person name="Heiman D."/>
            <person name="Young S."/>
            <person name="Grabherr M."/>
            <person name="Johnson J."/>
            <person name="Lander E.S."/>
            <person name="Lindblad-Toh K."/>
        </authorList>
    </citation>
    <scope>NUCLEOTIDE SEQUENCE [LARGE SCALE GENOMIC DNA]</scope>
    <source>
        <strain evidence="2">JBL SC #1</strain>
    </source>
</reference>
<gene>
    <name evidence="2" type="primary">c1h21orf58</name>
</gene>
<evidence type="ECO:0000259" key="1">
    <source>
        <dbReference type="Pfam" id="PF15248"/>
    </source>
</evidence>
<dbReference type="PANTHER" id="PTHR28604:SF2">
    <property type="entry name" value="RIKEN CDNA 2610028H24 GENE"/>
    <property type="match status" value="1"/>
</dbReference>
<evidence type="ECO:0000313" key="2">
    <source>
        <dbReference type="Ensembl" id="ENSACAP00000023289.1"/>
    </source>
</evidence>
<dbReference type="KEGG" id="acs:100563891"/>
<reference evidence="2" key="2">
    <citation type="submission" date="2025-08" db="UniProtKB">
        <authorList>
            <consortium name="Ensembl"/>
        </authorList>
    </citation>
    <scope>IDENTIFICATION</scope>
</reference>
<dbReference type="Pfam" id="PF15248">
    <property type="entry name" value="DUF4587"/>
    <property type="match status" value="1"/>
</dbReference>
<dbReference type="PANTHER" id="PTHR28604">
    <property type="match status" value="1"/>
</dbReference>
<dbReference type="InterPro" id="IPR038915">
    <property type="entry name" value="PRR29-like"/>
</dbReference>
<reference evidence="2" key="3">
    <citation type="submission" date="2025-09" db="UniProtKB">
        <authorList>
            <consortium name="Ensembl"/>
        </authorList>
    </citation>
    <scope>IDENTIFICATION</scope>
</reference>
<sequence length="291" mass="32143">MTDSDVADHLAQLKIKLLKKKLENEFENLDEFESPLSATRNNGGYSHTLQSAMKRRKDLLQKLREQNLLDEFSLPHGLPRVQRMPIRPEHIYQTPPPPLPLPLPPPPPLPPAVPEQPRIIQQTLPHQPATIIQQIPQQPPLITQIPPPQPFPAPRSGSIKEDMVEMMLMQNAQMHQIIMQNMMLKSLPPPVYSPANGHGGPVLQPGQPLAAPVLVRAEKPRPSTVHHHHYSTPGIAAIPSQAGFSMWPPVIQPGFGTQLGGFSSDVHTFPIPINTIQSMPAHGMLGLPQGL</sequence>
<dbReference type="InterPro" id="IPR027904">
    <property type="entry name" value="DUF4587"/>
</dbReference>
<dbReference type="eggNOG" id="ENOG502QV5Q">
    <property type="taxonomic scope" value="Eukaryota"/>
</dbReference>
<dbReference type="Ensembl" id="ENSACAT00000030709.2">
    <property type="protein sequence ID" value="ENSACAP00000023289.1"/>
    <property type="gene ID" value="ENSACAG00000028291.2"/>
</dbReference>
<organism evidence="2 3">
    <name type="scientific">Anolis carolinensis</name>
    <name type="common">Green anole</name>
    <name type="synonym">American chameleon</name>
    <dbReference type="NCBI Taxonomy" id="28377"/>
    <lineage>
        <taxon>Eukaryota</taxon>
        <taxon>Metazoa</taxon>
        <taxon>Chordata</taxon>
        <taxon>Craniata</taxon>
        <taxon>Vertebrata</taxon>
        <taxon>Euteleostomi</taxon>
        <taxon>Lepidosauria</taxon>
        <taxon>Squamata</taxon>
        <taxon>Bifurcata</taxon>
        <taxon>Unidentata</taxon>
        <taxon>Episquamata</taxon>
        <taxon>Toxicofera</taxon>
        <taxon>Iguania</taxon>
        <taxon>Dactyloidae</taxon>
        <taxon>Anolis</taxon>
    </lineage>
</organism>
<dbReference type="GeneTree" id="ENSGT00390000011514"/>
<dbReference type="HOGENOM" id="CLU_061581_0_0_1"/>
<dbReference type="FunCoup" id="R4GD47">
    <property type="interactions" value="35"/>
</dbReference>
<proteinExistence type="predicted"/>
<evidence type="ECO:0000313" key="3">
    <source>
        <dbReference type="Proteomes" id="UP000001646"/>
    </source>
</evidence>
<dbReference type="Proteomes" id="UP000001646">
    <property type="component" value="Unplaced"/>
</dbReference>
<dbReference type="AlphaFoldDB" id="R4GD47"/>